<name>A0A0E9NR30_SAICN</name>
<feature type="compositionally biased region" description="Low complexity" evidence="4">
    <location>
        <begin position="92"/>
        <end position="125"/>
    </location>
</feature>
<dbReference type="Pfam" id="PF00106">
    <property type="entry name" value="adh_short"/>
    <property type="match status" value="1"/>
</dbReference>
<dbReference type="AlphaFoldDB" id="A0A0E9NR30"/>
<evidence type="ECO:0000313" key="5">
    <source>
        <dbReference type="EMBL" id="GAO52126.1"/>
    </source>
</evidence>
<dbReference type="FunFam" id="3.40.50.720:FF:000084">
    <property type="entry name" value="Short-chain dehydrogenase reductase"/>
    <property type="match status" value="1"/>
</dbReference>
<dbReference type="GO" id="GO:0016491">
    <property type="term" value="F:oxidoreductase activity"/>
    <property type="evidence" value="ECO:0007669"/>
    <property type="project" value="UniProtKB-KW"/>
</dbReference>
<evidence type="ECO:0000256" key="3">
    <source>
        <dbReference type="ARBA" id="ARBA00023002"/>
    </source>
</evidence>
<comment type="caution">
    <text evidence="5">The sequence shown here is derived from an EMBL/GenBank/DDBJ whole genome shotgun (WGS) entry which is preliminary data.</text>
</comment>
<feature type="region of interest" description="Disordered" evidence="4">
    <location>
        <begin position="167"/>
        <end position="188"/>
    </location>
</feature>
<dbReference type="EMBL" id="BACD03000060">
    <property type="protein sequence ID" value="GAO52126.1"/>
    <property type="molecule type" value="Genomic_DNA"/>
</dbReference>
<feature type="compositionally biased region" description="Low complexity" evidence="4">
    <location>
        <begin position="209"/>
        <end position="226"/>
    </location>
</feature>
<dbReference type="PRINTS" id="PR00081">
    <property type="entry name" value="GDHRDH"/>
</dbReference>
<gene>
    <name evidence="5" type="ORF">G7K_6212-t1</name>
</gene>
<evidence type="ECO:0000256" key="4">
    <source>
        <dbReference type="SAM" id="MobiDB-lite"/>
    </source>
</evidence>
<evidence type="ECO:0000256" key="1">
    <source>
        <dbReference type="ARBA" id="ARBA00006484"/>
    </source>
</evidence>
<feature type="region of interest" description="Disordered" evidence="4">
    <location>
        <begin position="204"/>
        <end position="234"/>
    </location>
</feature>
<keyword evidence="2" id="KW-0521">NADP</keyword>
<accession>A0A0E9NR30</accession>
<dbReference type="SUPFAM" id="SSF51735">
    <property type="entry name" value="NAD(P)-binding Rossmann-fold domains"/>
    <property type="match status" value="1"/>
</dbReference>
<dbReference type="Gene3D" id="3.40.50.720">
    <property type="entry name" value="NAD(P)-binding Rossmann-like Domain"/>
    <property type="match status" value="1"/>
</dbReference>
<dbReference type="PRINTS" id="PR00080">
    <property type="entry name" value="SDRFAMILY"/>
</dbReference>
<feature type="region of interest" description="Disordered" evidence="4">
    <location>
        <begin position="65"/>
        <end position="125"/>
    </location>
</feature>
<proteinExistence type="inferred from homology"/>
<dbReference type="Proteomes" id="UP000033140">
    <property type="component" value="Unassembled WGS sequence"/>
</dbReference>
<organism evidence="5 6">
    <name type="scientific">Saitoella complicata (strain BCRC 22490 / CBS 7301 / JCM 7358 / NBRC 10748 / NRRL Y-17804)</name>
    <dbReference type="NCBI Taxonomy" id="698492"/>
    <lineage>
        <taxon>Eukaryota</taxon>
        <taxon>Fungi</taxon>
        <taxon>Dikarya</taxon>
        <taxon>Ascomycota</taxon>
        <taxon>Taphrinomycotina</taxon>
        <taxon>Taphrinomycotina incertae sedis</taxon>
        <taxon>Saitoella</taxon>
    </lineage>
</organism>
<comment type="similarity">
    <text evidence="1">Belongs to the short-chain dehydrogenases/reductases (SDR) family.</text>
</comment>
<feature type="compositionally biased region" description="Gly residues" evidence="4">
    <location>
        <begin position="170"/>
        <end position="187"/>
    </location>
</feature>
<reference evidence="5 6" key="2">
    <citation type="journal article" date="2014" name="J. Gen. Appl. Microbiol.">
        <title>The early diverging ascomycetous budding yeast Saitoella complicata has three histone deacetylases belonging to the Clr6, Hos2, and Rpd3 lineages.</title>
        <authorList>
            <person name="Nishida H."/>
            <person name="Matsumoto T."/>
            <person name="Kondo S."/>
            <person name="Hamamoto M."/>
            <person name="Yoshikawa H."/>
        </authorList>
    </citation>
    <scope>NUCLEOTIDE SEQUENCE [LARGE SCALE GENOMIC DNA]</scope>
    <source>
        <strain evidence="5 6">NRRL Y-17804</strain>
    </source>
</reference>
<evidence type="ECO:0000256" key="2">
    <source>
        <dbReference type="ARBA" id="ARBA00022857"/>
    </source>
</evidence>
<sequence>MRKAWMMRGKLKECVTTIVLVSLFVCTLVSIAIASGSTANINHRKDQSYTDLLANPMTFWKRKKAVGEGGSNTGSLLDEPLSPSPNLPPPVSHKSPSASTSSRPSSSHPGSGSPTSVSASSPRPSISSQIFERNVIEDVPSLNVAAALPHQQIEDHVPAVLDASAEMLMGGTGGGSDPSGGRGSGEGRGLDVEEVEIVAMAPPSAMENPWSSESLSGPGSGSASPSFRALSPVSNDSRLRAGSIGGMADSGVVESEMFDPDPHNKRLSFVSYADIIDAEGEAVGSLPLSSNPSLSAHVSPVLSAVSESDELGTEKGGMGGGGGIVTFSMGDALRAVGTGNPVPVHMEENPSSVNHKTLPRHLPLQTSDPLPKNKMSGDNSSSFDLQNLFGVKGKHVLVTGGGKGIGLMISAGFVENGATVYISSRSKKDCDEAAEHLNRLGKGKAVSIPCDLTKLEEQKKLVEEIKKHTDKLHVLVNNSGNNWGAPYDKYPDEAWSRVLTLNLHRVFTLTQLVTPLLQQASAAPSSLSNPDPARVINIGSVDGIRTPWLETFAYSASKAGVHHMTEVLSHHLGKRGITVNCIAPGPFQSKMMAATLDKFSDKITGGIPLGRIGTPEDVAGTCIWLASRAGAYVNGAIVLLDGGSVKAAKL</sequence>
<dbReference type="STRING" id="698492.A0A0E9NR30"/>
<dbReference type="PANTHER" id="PTHR43618">
    <property type="entry name" value="7-ALPHA-HYDROXYSTEROID DEHYDROGENASE"/>
    <property type="match status" value="1"/>
</dbReference>
<reference evidence="5 6" key="3">
    <citation type="journal article" date="2015" name="Genome Announc.">
        <title>Draft Genome Sequence of the Archiascomycetous Yeast Saitoella complicata.</title>
        <authorList>
            <person name="Yamauchi K."/>
            <person name="Kondo S."/>
            <person name="Hamamoto M."/>
            <person name="Takahashi Y."/>
            <person name="Ogura Y."/>
            <person name="Hayashi T."/>
            <person name="Nishida H."/>
        </authorList>
    </citation>
    <scope>NUCLEOTIDE SEQUENCE [LARGE SCALE GENOMIC DNA]</scope>
    <source>
        <strain evidence="5 6">NRRL Y-17804</strain>
    </source>
</reference>
<dbReference type="PROSITE" id="PS00061">
    <property type="entry name" value="ADH_SHORT"/>
    <property type="match status" value="1"/>
</dbReference>
<keyword evidence="3" id="KW-0560">Oxidoreductase</keyword>
<dbReference type="InterPro" id="IPR020904">
    <property type="entry name" value="Sc_DH/Rdtase_CS"/>
</dbReference>
<evidence type="ECO:0000313" key="6">
    <source>
        <dbReference type="Proteomes" id="UP000033140"/>
    </source>
</evidence>
<protein>
    <submittedName>
        <fullName evidence="5">Uncharacterized protein</fullName>
    </submittedName>
</protein>
<dbReference type="InterPro" id="IPR002347">
    <property type="entry name" value="SDR_fam"/>
</dbReference>
<dbReference type="InterPro" id="IPR036291">
    <property type="entry name" value="NAD(P)-bd_dom_sf"/>
</dbReference>
<keyword evidence="6" id="KW-1185">Reference proteome</keyword>
<feature type="compositionally biased region" description="Pro residues" evidence="4">
    <location>
        <begin position="82"/>
        <end position="91"/>
    </location>
</feature>
<reference evidence="5 6" key="1">
    <citation type="journal article" date="2011" name="J. Gen. Appl. Microbiol.">
        <title>Draft genome sequencing of the enigmatic yeast Saitoella complicata.</title>
        <authorList>
            <person name="Nishida H."/>
            <person name="Hamamoto M."/>
            <person name="Sugiyama J."/>
        </authorList>
    </citation>
    <scope>NUCLEOTIDE SEQUENCE [LARGE SCALE GENOMIC DNA]</scope>
    <source>
        <strain evidence="5 6">NRRL Y-17804</strain>
    </source>
</reference>
<dbReference type="InterPro" id="IPR052178">
    <property type="entry name" value="Sec_Metab_Biosynth_SDR"/>
</dbReference>
<dbReference type="PANTHER" id="PTHR43618:SF17">
    <property type="entry name" value="RHAMNOLIPIDS BIOSYNTHESIS 3-OXOACYL-[ACYL-CARRIER-PROTEIN] REDUCTASE"/>
    <property type="match status" value="1"/>
</dbReference>